<dbReference type="SUPFAM" id="SSF56496">
    <property type="entry name" value="Fibrinogen C-terminal domain-like"/>
    <property type="match status" value="1"/>
</dbReference>
<proteinExistence type="predicted"/>
<name>A0A8X6JHQ1_TRICU</name>
<feature type="domain" description="Fibrinogen C-terminal" evidence="2">
    <location>
        <begin position="18"/>
        <end position="95"/>
    </location>
</feature>
<protein>
    <submittedName>
        <fullName evidence="3">Techylectin-5A</fullName>
    </submittedName>
</protein>
<organism evidence="3 4">
    <name type="scientific">Trichonephila clavata</name>
    <name type="common">Joro spider</name>
    <name type="synonym">Nephila clavata</name>
    <dbReference type="NCBI Taxonomy" id="2740835"/>
    <lineage>
        <taxon>Eukaryota</taxon>
        <taxon>Metazoa</taxon>
        <taxon>Ecdysozoa</taxon>
        <taxon>Arthropoda</taxon>
        <taxon>Chelicerata</taxon>
        <taxon>Arachnida</taxon>
        <taxon>Araneae</taxon>
        <taxon>Araneomorphae</taxon>
        <taxon>Entelegynae</taxon>
        <taxon>Araneoidea</taxon>
        <taxon>Nephilidae</taxon>
        <taxon>Trichonephila</taxon>
    </lineage>
</organism>
<dbReference type="PANTHER" id="PTHR19143">
    <property type="entry name" value="FIBRINOGEN/TENASCIN/ANGIOPOEITIN"/>
    <property type="match status" value="1"/>
</dbReference>
<dbReference type="GO" id="GO:0005615">
    <property type="term" value="C:extracellular space"/>
    <property type="evidence" value="ECO:0007669"/>
    <property type="project" value="TreeGrafter"/>
</dbReference>
<keyword evidence="1" id="KW-0732">Signal</keyword>
<dbReference type="InterPro" id="IPR002181">
    <property type="entry name" value="Fibrinogen_a/b/g_C_dom"/>
</dbReference>
<dbReference type="Gene3D" id="4.10.530.10">
    <property type="entry name" value="Gamma-fibrinogen Carboxyl Terminal Fragment, domain 2"/>
    <property type="match status" value="1"/>
</dbReference>
<dbReference type="Pfam" id="PF00147">
    <property type="entry name" value="Fibrinogen_C"/>
    <property type="match status" value="1"/>
</dbReference>
<dbReference type="AlphaFoldDB" id="A0A8X6JHQ1"/>
<reference evidence="3" key="1">
    <citation type="submission" date="2020-07" db="EMBL/GenBank/DDBJ databases">
        <title>Multicomponent nature underlies the extraordinary mechanical properties of spider dragline silk.</title>
        <authorList>
            <person name="Kono N."/>
            <person name="Nakamura H."/>
            <person name="Mori M."/>
            <person name="Yoshida Y."/>
            <person name="Ohtoshi R."/>
            <person name="Malay A.D."/>
            <person name="Moran D.A.P."/>
            <person name="Tomita M."/>
            <person name="Numata K."/>
            <person name="Arakawa K."/>
        </authorList>
    </citation>
    <scope>NUCLEOTIDE SEQUENCE</scope>
</reference>
<dbReference type="OrthoDB" id="6435092at2759"/>
<evidence type="ECO:0000313" key="3">
    <source>
        <dbReference type="EMBL" id="GFR25718.1"/>
    </source>
</evidence>
<dbReference type="PROSITE" id="PS51406">
    <property type="entry name" value="FIBRINOGEN_C_2"/>
    <property type="match status" value="1"/>
</dbReference>
<comment type="caution">
    <text evidence="3">The sequence shown here is derived from an EMBL/GenBank/DDBJ whole genome shotgun (WGS) entry which is preliminary data.</text>
</comment>
<evidence type="ECO:0000313" key="4">
    <source>
        <dbReference type="Proteomes" id="UP000887116"/>
    </source>
</evidence>
<evidence type="ECO:0000256" key="1">
    <source>
        <dbReference type="SAM" id="SignalP"/>
    </source>
</evidence>
<keyword evidence="4" id="KW-1185">Reference proteome</keyword>
<gene>
    <name evidence="3" type="primary">NCL1_41629</name>
    <name evidence="3" type="ORF">TNCT_250991</name>
</gene>
<dbReference type="EMBL" id="BMAO01038574">
    <property type="protein sequence ID" value="GFR25718.1"/>
    <property type="molecule type" value="Genomic_DNA"/>
</dbReference>
<feature type="chain" id="PRO_5036477582" evidence="1">
    <location>
        <begin position="22"/>
        <end position="95"/>
    </location>
</feature>
<dbReference type="InterPro" id="IPR036056">
    <property type="entry name" value="Fibrinogen-like_C"/>
</dbReference>
<dbReference type="PANTHER" id="PTHR19143:SF327">
    <property type="entry name" value="FI21813P1-RELATED"/>
    <property type="match status" value="1"/>
</dbReference>
<dbReference type="InterPro" id="IPR050373">
    <property type="entry name" value="Fibrinogen_C-term_domain"/>
</dbReference>
<dbReference type="Proteomes" id="UP000887116">
    <property type="component" value="Unassembled WGS sequence"/>
</dbReference>
<evidence type="ECO:0000259" key="2">
    <source>
        <dbReference type="PROSITE" id="PS51406"/>
    </source>
</evidence>
<accession>A0A8X6JHQ1</accession>
<sequence>MNLKDILPFILSISIFLAGDSMITRSNNMKFTTIDQKNDNFEINCAVAFKGAWWHNDCHDANLNGLYLRGTHDSLAMGSTGEHGKGTTNHWTLPK</sequence>
<feature type="signal peptide" evidence="1">
    <location>
        <begin position="1"/>
        <end position="21"/>
    </location>
</feature>